<dbReference type="EnsemblMetazoa" id="OVOC9775.1">
    <property type="protein sequence ID" value="OVOC9775.1"/>
    <property type="gene ID" value="WBGene00246584"/>
</dbReference>
<dbReference type="PROSITE" id="PS50128">
    <property type="entry name" value="SURP"/>
    <property type="match status" value="1"/>
</dbReference>
<reference evidence="9" key="2">
    <citation type="submission" date="2022-06" db="UniProtKB">
        <authorList>
            <consortium name="EnsemblMetazoa"/>
        </authorList>
    </citation>
    <scope>IDENTIFICATION</scope>
</reference>
<organism evidence="9 10">
    <name type="scientific">Onchocerca volvulus</name>
    <dbReference type="NCBI Taxonomy" id="6282"/>
    <lineage>
        <taxon>Eukaryota</taxon>
        <taxon>Metazoa</taxon>
        <taxon>Ecdysozoa</taxon>
        <taxon>Nematoda</taxon>
        <taxon>Chromadorea</taxon>
        <taxon>Rhabditida</taxon>
        <taxon>Spirurina</taxon>
        <taxon>Spiruromorpha</taxon>
        <taxon>Filarioidea</taxon>
        <taxon>Onchocercidae</taxon>
        <taxon>Onchocerca</taxon>
    </lineage>
</organism>
<dbReference type="GO" id="GO:0030421">
    <property type="term" value="P:defecation"/>
    <property type="evidence" value="ECO:0007669"/>
    <property type="project" value="EnsemblMetazoa"/>
</dbReference>
<evidence type="ECO:0000256" key="7">
    <source>
        <dbReference type="ARBA" id="ARBA00031966"/>
    </source>
</evidence>
<comment type="similarity">
    <text evidence="2">Belongs to the TRAPP small subunits family. BET3 subfamily.</text>
</comment>
<dbReference type="GO" id="GO:0005760">
    <property type="term" value="C:gamma DNA polymerase complex"/>
    <property type="evidence" value="ECO:0007669"/>
    <property type="project" value="InterPro"/>
</dbReference>
<dbReference type="PANTHER" id="PTHR10267:SF0">
    <property type="entry name" value="DNA POLYMERASE SUBUNIT GAMMA-1"/>
    <property type="match status" value="1"/>
</dbReference>
<dbReference type="SUPFAM" id="SSF111126">
    <property type="entry name" value="Ligand-binding domain in the NO signalling and Golgi transport"/>
    <property type="match status" value="1"/>
</dbReference>
<name>A0A8R1U129_ONCVO</name>
<dbReference type="GO" id="GO:0006396">
    <property type="term" value="P:RNA processing"/>
    <property type="evidence" value="ECO:0007669"/>
    <property type="project" value="InterPro"/>
</dbReference>
<evidence type="ECO:0000256" key="5">
    <source>
        <dbReference type="ARBA" id="ARBA00022695"/>
    </source>
</evidence>
<keyword evidence="6" id="KW-0239">DNA-directed DNA polymerase</keyword>
<dbReference type="InterPro" id="IPR002297">
    <property type="entry name" value="DNA-dir_DNA_pol_A_mt"/>
</dbReference>
<evidence type="ECO:0000256" key="6">
    <source>
        <dbReference type="ARBA" id="ARBA00022932"/>
    </source>
</evidence>
<evidence type="ECO:0000313" key="10">
    <source>
        <dbReference type="Proteomes" id="UP000024404"/>
    </source>
</evidence>
<dbReference type="PRINTS" id="PR00867">
    <property type="entry name" value="DNAPOLG"/>
</dbReference>
<dbReference type="Gene3D" id="3.30.1380.20">
    <property type="entry name" value="Trafficking protein particle complex subunit 3"/>
    <property type="match status" value="1"/>
</dbReference>
<comment type="subcellular location">
    <subcellularLocation>
        <location evidence="1">Golgi apparatus</location>
        <location evidence="1">cis-Golgi network</location>
    </subcellularLocation>
</comment>
<dbReference type="InterPro" id="IPR012337">
    <property type="entry name" value="RNaseH-like_sf"/>
</dbReference>
<dbReference type="Gene3D" id="3.30.420.390">
    <property type="match status" value="2"/>
</dbReference>
<evidence type="ECO:0000313" key="9">
    <source>
        <dbReference type="EnsemblMetazoa" id="OVOC9775.1"/>
    </source>
</evidence>
<dbReference type="GO" id="GO:0008340">
    <property type="term" value="P:determination of adult lifespan"/>
    <property type="evidence" value="ECO:0007669"/>
    <property type="project" value="EnsemblMetazoa"/>
</dbReference>
<dbReference type="EC" id="2.7.7.7" evidence="3"/>
<keyword evidence="10" id="KW-1185">Reference proteome</keyword>
<evidence type="ECO:0000256" key="1">
    <source>
        <dbReference type="ARBA" id="ARBA00004222"/>
    </source>
</evidence>
<proteinExistence type="inferred from homology"/>
<dbReference type="GO" id="GO:0008408">
    <property type="term" value="F:3'-5' exonuclease activity"/>
    <property type="evidence" value="ECO:0007669"/>
    <property type="project" value="TreeGrafter"/>
</dbReference>
<dbReference type="InterPro" id="IPR024096">
    <property type="entry name" value="NO_sig/Golgi_transp_ligand-bd"/>
</dbReference>
<dbReference type="GO" id="GO:0007005">
    <property type="term" value="P:mitochondrion organization"/>
    <property type="evidence" value="ECO:0007669"/>
    <property type="project" value="EnsemblMetazoa"/>
</dbReference>
<protein>
    <recommendedName>
        <fullName evidence="3">DNA-directed DNA polymerase</fullName>
        <ecNumber evidence="3">2.7.7.7</ecNumber>
    </recommendedName>
    <alternativeName>
        <fullName evidence="7">Mitochondrial DNA polymerase catalytic subunit</fullName>
    </alternativeName>
</protein>
<evidence type="ECO:0000256" key="3">
    <source>
        <dbReference type="ARBA" id="ARBA00012417"/>
    </source>
</evidence>
<dbReference type="GO" id="GO:0003887">
    <property type="term" value="F:DNA-directed DNA polymerase activity"/>
    <property type="evidence" value="ECO:0007669"/>
    <property type="project" value="UniProtKB-KW"/>
</dbReference>
<dbReference type="Proteomes" id="UP000024404">
    <property type="component" value="Unassembled WGS sequence"/>
</dbReference>
<keyword evidence="4" id="KW-0808">Transferase</keyword>
<dbReference type="InterPro" id="IPR001098">
    <property type="entry name" value="DNA-dir_DNA_pol_A_palm_dom"/>
</dbReference>
<dbReference type="GO" id="GO:0003677">
    <property type="term" value="F:DNA binding"/>
    <property type="evidence" value="ECO:0007669"/>
    <property type="project" value="InterPro"/>
</dbReference>
<sequence>MQRVGSAKQGSILDKSLSRGKAEVNFSSFALLFAEMIRYANNRSNTVGDLQDKLLGYGKFVGSRLLDVIVLREKGYRRETKLLNMLMFVKGTIWKNLFNKEADKLERSNDDPCQYLLIEKEPIVNTYISVPKDKGNLNCASFIAGIIEAILEEMSARHSLSAIRKTWPFVVTRWYTVEINSPEQPSTSKKNASFILKKIDLVPERLHCHLFGNFPVPENTLKNDPFEALDLPNLESSDLLDHFQKIAIKQFEPYRCLLLKAATIRKLPDMPKEWIFHPGWTRYEMNESPKQVDQPLEDLIFFDVEVCVRDGLLPTLATAVTPKAWYSWCSDRLVNGGDIPELYRLNHLIAFETDEKDLKHRLIIGHNVAFDRSRVREQYYRKGTNTRFWDTMSMAIPIYGMADHQVALYEKKDTEVDDSGPIGWIDYWRSLVCKNSLSALHEKLCGTTSLKPLNKSLQTFFVKEPIDEIRRSFQDLTTYCAYDVIACFELYQVLYPEFTKRFPHPVTWQGMLEIGNVYLPVTKNWRKFFDNNETRANNENKTAAIGVVYAARELVEKLEKPTQSYKHDPWMWSVDWSCRKGEKFPMWYESFLRTRNLIYLPVEKLSQADVKLKSRVVPRLFGLCWGPYPLHYKTDKGWGFLTPKDSHIVLSDVPEMEEVVLRRGVKATIPVKAILSVIQQNIAEGVGDVLRTHSHSSISIFNFHKLPHPNGEQDNVGDPISKAFQLEIEEGVLWPIRYKKEFTDFYRARNTTRFWGNYRDRFQEQVTVWLDENGDEGAIAPSIIPAGTVTRRAVHKLWLTAINPKDDQMIGTNLKSMVECPQDWHIVGADVDSQEQWIAAMLGDCCVGKGIAGATPFSNMLLSGCKTDHSDLHSVIAKEVGISRDKAKVLNYARLYGSGIIHAAEFLMQSGMNAEKALSVSNKLLATTKGKRFNFLKLNENYNDYFRWYIDNLCTSNMKAYYVYANGNYFLPEYRIRQGKLTLNFENWLYESIWNKLCENGQNEVDFSKDWLIKQIYDGCSEYQLYTGGFESDTFNYLELTLNDPKPRTPVLDCQLGYCLTPLPKDIRDHEYFLKKYRRSIINWVVQSSAVDFLHLLIVCMKWLCEIYHIEARFALSIHDEIRYIVPAEDRYRCALALSLSNMYVRAMISQKLGIKQLPMSVAFFSQVDIDRVLRKEVNLACTTPSGECIPPGEALDMSAILMKTGGTLKKDDYYNSEISIS</sequence>
<dbReference type="InterPro" id="IPR043502">
    <property type="entry name" value="DNA/RNA_pol_sf"/>
</dbReference>
<dbReference type="Gene3D" id="1.10.150.20">
    <property type="entry name" value="5' to 3' exonuclease, C-terminal subdomain"/>
    <property type="match status" value="1"/>
</dbReference>
<dbReference type="SUPFAM" id="SSF53098">
    <property type="entry name" value="Ribonuclease H-like"/>
    <property type="match status" value="1"/>
</dbReference>
<dbReference type="GO" id="GO:0048193">
    <property type="term" value="P:Golgi vesicle transport"/>
    <property type="evidence" value="ECO:0007669"/>
    <property type="project" value="InterPro"/>
</dbReference>
<dbReference type="SMART" id="SM00482">
    <property type="entry name" value="POLAc"/>
    <property type="match status" value="1"/>
</dbReference>
<evidence type="ECO:0000256" key="2">
    <source>
        <dbReference type="ARBA" id="ARBA00006218"/>
    </source>
</evidence>
<dbReference type="Pfam" id="PF04051">
    <property type="entry name" value="TRAPP"/>
    <property type="match status" value="1"/>
</dbReference>
<dbReference type="OMA" id="RWLDTMS"/>
<dbReference type="PROSITE" id="PS00447">
    <property type="entry name" value="DNA_POLYMERASE_A"/>
    <property type="match status" value="1"/>
</dbReference>
<reference evidence="10" key="1">
    <citation type="submission" date="2013-10" db="EMBL/GenBank/DDBJ databases">
        <title>Genome sequencing of Onchocerca volvulus.</title>
        <authorList>
            <person name="Cotton J."/>
            <person name="Tsai J."/>
            <person name="Stanley E."/>
            <person name="Tracey A."/>
            <person name="Holroyd N."/>
            <person name="Lustigman S."/>
            <person name="Berriman M."/>
        </authorList>
    </citation>
    <scope>NUCLEOTIDE SEQUENCE</scope>
</reference>
<dbReference type="GO" id="GO:0003723">
    <property type="term" value="F:RNA binding"/>
    <property type="evidence" value="ECO:0007669"/>
    <property type="project" value="InterPro"/>
</dbReference>
<dbReference type="SUPFAM" id="SSF56672">
    <property type="entry name" value="DNA/RNA polymerases"/>
    <property type="match status" value="1"/>
</dbReference>
<dbReference type="CDD" id="cd14943">
    <property type="entry name" value="TRAPPC5_Trs31"/>
    <property type="match status" value="1"/>
</dbReference>
<dbReference type="InterPro" id="IPR019760">
    <property type="entry name" value="DNA-dir_DNA_pol_A_CS"/>
</dbReference>
<feature type="domain" description="SURP motif" evidence="8">
    <location>
        <begin position="899"/>
        <end position="946"/>
    </location>
</feature>
<dbReference type="InterPro" id="IPR016696">
    <property type="entry name" value="TRAPP-I_su5"/>
</dbReference>
<keyword evidence="5" id="KW-0548">Nucleotidyltransferase</keyword>
<dbReference type="InterPro" id="IPR041336">
    <property type="entry name" value="DNApol_Exo"/>
</dbReference>
<accession>A0A8R1U129</accession>
<evidence type="ECO:0000259" key="8">
    <source>
        <dbReference type="PROSITE" id="PS50128"/>
    </source>
</evidence>
<dbReference type="AlphaFoldDB" id="A0A8R1U129"/>
<dbReference type="GO" id="GO:0030008">
    <property type="term" value="C:TRAPP complex"/>
    <property type="evidence" value="ECO:0007669"/>
    <property type="project" value="InterPro"/>
</dbReference>
<dbReference type="EMBL" id="CMVM020000292">
    <property type="status" value="NOT_ANNOTATED_CDS"/>
    <property type="molecule type" value="Genomic_DNA"/>
</dbReference>
<evidence type="ECO:0000256" key="4">
    <source>
        <dbReference type="ARBA" id="ARBA00022679"/>
    </source>
</evidence>
<dbReference type="Pfam" id="PF18136">
    <property type="entry name" value="DNApol_Exo"/>
    <property type="match status" value="1"/>
</dbReference>
<dbReference type="PANTHER" id="PTHR10267">
    <property type="entry name" value="DNA POLYMERASE SUBUNIT GAMMA-1"/>
    <property type="match status" value="1"/>
</dbReference>
<dbReference type="GO" id="GO:0006264">
    <property type="term" value="P:mitochondrial DNA replication"/>
    <property type="evidence" value="ECO:0007669"/>
    <property type="project" value="EnsemblMetazoa"/>
</dbReference>
<dbReference type="InterPro" id="IPR000061">
    <property type="entry name" value="Surp"/>
</dbReference>
<dbReference type="GO" id="GO:0005794">
    <property type="term" value="C:Golgi apparatus"/>
    <property type="evidence" value="ECO:0007669"/>
    <property type="project" value="UniProtKB-SubCell"/>
</dbReference>
<dbReference type="InterPro" id="IPR007194">
    <property type="entry name" value="TRAPP_component"/>
</dbReference>
<dbReference type="GO" id="GO:0008406">
    <property type="term" value="P:gonad development"/>
    <property type="evidence" value="ECO:0007669"/>
    <property type="project" value="EnsemblMetazoa"/>
</dbReference>